<feature type="compositionally biased region" description="Low complexity" evidence="1">
    <location>
        <begin position="45"/>
        <end position="55"/>
    </location>
</feature>
<proteinExistence type="predicted"/>
<evidence type="ECO:0000256" key="1">
    <source>
        <dbReference type="SAM" id="MobiDB-lite"/>
    </source>
</evidence>
<organism evidence="2">
    <name type="scientific">marine sediment metagenome</name>
    <dbReference type="NCBI Taxonomy" id="412755"/>
    <lineage>
        <taxon>unclassified sequences</taxon>
        <taxon>metagenomes</taxon>
        <taxon>ecological metagenomes</taxon>
    </lineage>
</organism>
<accession>A0A0F9WDE5</accession>
<gene>
    <name evidence="2" type="ORF">LCGC14_0294990</name>
</gene>
<protein>
    <submittedName>
        <fullName evidence="2">Uncharacterized protein</fullName>
    </submittedName>
</protein>
<comment type="caution">
    <text evidence="2">The sequence shown here is derived from an EMBL/GenBank/DDBJ whole genome shotgun (WGS) entry which is preliminary data.</text>
</comment>
<dbReference type="EMBL" id="LAZR01000179">
    <property type="protein sequence ID" value="KKN83846.1"/>
    <property type="molecule type" value="Genomic_DNA"/>
</dbReference>
<name>A0A0F9WDE5_9ZZZZ</name>
<feature type="compositionally biased region" description="Polar residues" evidence="1">
    <location>
        <begin position="1"/>
        <end position="22"/>
    </location>
</feature>
<evidence type="ECO:0000313" key="2">
    <source>
        <dbReference type="EMBL" id="KKN83846.1"/>
    </source>
</evidence>
<sequence>MPQVGSSSFLSNMATRRAQLNKTRAALLDQPGIQRTGGPPPPVVPAQRPNPQQQAIEPVSGGEQETPESNGPELNTREARLDAVGQRLDAVRAMKIAQAKTERRLVPSTETKEGRLFQLKGFLHLLIPAAKVRHP</sequence>
<reference evidence="2" key="1">
    <citation type="journal article" date="2015" name="Nature">
        <title>Complex archaea that bridge the gap between prokaryotes and eukaryotes.</title>
        <authorList>
            <person name="Spang A."/>
            <person name="Saw J.H."/>
            <person name="Jorgensen S.L."/>
            <person name="Zaremba-Niedzwiedzka K."/>
            <person name="Martijn J."/>
            <person name="Lind A.E."/>
            <person name="van Eijk R."/>
            <person name="Schleper C."/>
            <person name="Guy L."/>
            <person name="Ettema T.J."/>
        </authorList>
    </citation>
    <scope>NUCLEOTIDE SEQUENCE</scope>
</reference>
<dbReference type="AlphaFoldDB" id="A0A0F9WDE5"/>
<feature type="region of interest" description="Disordered" evidence="1">
    <location>
        <begin position="1"/>
        <end position="77"/>
    </location>
</feature>